<dbReference type="OrthoDB" id="6631168at2759"/>
<dbReference type="Proteomes" id="UP001152798">
    <property type="component" value="Chromosome 7"/>
</dbReference>
<evidence type="ECO:0000313" key="1">
    <source>
        <dbReference type="EMBL" id="CAH1407886.1"/>
    </source>
</evidence>
<organism evidence="1 2">
    <name type="scientific">Nezara viridula</name>
    <name type="common">Southern green stink bug</name>
    <name type="synonym">Cimex viridulus</name>
    <dbReference type="NCBI Taxonomy" id="85310"/>
    <lineage>
        <taxon>Eukaryota</taxon>
        <taxon>Metazoa</taxon>
        <taxon>Ecdysozoa</taxon>
        <taxon>Arthropoda</taxon>
        <taxon>Hexapoda</taxon>
        <taxon>Insecta</taxon>
        <taxon>Pterygota</taxon>
        <taxon>Neoptera</taxon>
        <taxon>Paraneoptera</taxon>
        <taxon>Hemiptera</taxon>
        <taxon>Heteroptera</taxon>
        <taxon>Panheteroptera</taxon>
        <taxon>Pentatomomorpha</taxon>
        <taxon>Pentatomoidea</taxon>
        <taxon>Pentatomidae</taxon>
        <taxon>Pentatominae</taxon>
        <taxon>Nezara</taxon>
    </lineage>
</organism>
<keyword evidence="2" id="KW-1185">Reference proteome</keyword>
<dbReference type="AlphaFoldDB" id="A0A9P0HTS8"/>
<reference evidence="1" key="1">
    <citation type="submission" date="2022-01" db="EMBL/GenBank/DDBJ databases">
        <authorList>
            <person name="King R."/>
        </authorList>
    </citation>
    <scope>NUCLEOTIDE SEQUENCE</scope>
</reference>
<gene>
    <name evidence="1" type="ORF">NEZAVI_LOCUS15510</name>
</gene>
<evidence type="ECO:0000313" key="2">
    <source>
        <dbReference type="Proteomes" id="UP001152798"/>
    </source>
</evidence>
<proteinExistence type="predicted"/>
<name>A0A9P0HTS8_NEZVI</name>
<accession>A0A9P0HTS8</accession>
<protein>
    <submittedName>
        <fullName evidence="1">Uncharacterized protein</fullName>
    </submittedName>
</protein>
<dbReference type="EMBL" id="OV725083">
    <property type="protein sequence ID" value="CAH1407886.1"/>
    <property type="molecule type" value="Genomic_DNA"/>
</dbReference>
<sequence>MPGRVLVTVSWRRNQLAVEEVYTATLKRSFTTCLADIGGRAKNVPTLLEPSCLSTDGDFLFSTLTEKWASVASWFMRPEGRAIPHQDSVLPPTVCTEINNYIKNCHFSFILSPFIRTVLEGWYTRDHPKEHQDTPLIRKTLDPDWQNSGLGDLRRCRTRGLKQYIVTI</sequence>